<dbReference type="GeneID" id="69519418"/>
<dbReference type="HOGENOM" id="CLU_1425877_0_0_0"/>
<organism evidence="1 2">
    <name type="scientific">Deinococcus radiodurans (strain ATCC 13939 / DSM 20539 / JCM 16871 / CCUG 27074 / LMG 4051 / NBRC 15346 / NCIMB 9279 / VKM B-1422 / R1)</name>
    <dbReference type="NCBI Taxonomy" id="243230"/>
    <lineage>
        <taxon>Bacteria</taxon>
        <taxon>Thermotogati</taxon>
        <taxon>Deinococcota</taxon>
        <taxon>Deinococci</taxon>
        <taxon>Deinococcales</taxon>
        <taxon>Deinococcaceae</taxon>
        <taxon>Deinococcus</taxon>
    </lineage>
</organism>
<keyword evidence="2" id="KW-1185">Reference proteome</keyword>
<accession>Q9RZG3</accession>
<dbReference type="EMBL" id="AE001827">
    <property type="protein sequence ID" value="AAF12690.1"/>
    <property type="molecule type" value="Genomic_DNA"/>
</dbReference>
<evidence type="ECO:0000313" key="1">
    <source>
        <dbReference type="EMBL" id="AAF12690.1"/>
    </source>
</evidence>
<reference evidence="1 2" key="1">
    <citation type="journal article" date="1999" name="Science">
        <title>Genome sequence of the radioresistant bacterium Deinococcus radiodurans R1.</title>
        <authorList>
            <person name="White O."/>
            <person name="Eisen J.A."/>
            <person name="Heidelberg J.F."/>
            <person name="Hickey E.K."/>
            <person name="Peterson J.D."/>
            <person name="Dodson R.J."/>
            <person name="Haft D.H."/>
            <person name="Gwinn M.L."/>
            <person name="Nelson W.C."/>
            <person name="Richardson D.L."/>
            <person name="Moffat K.S."/>
            <person name="Qin H."/>
            <person name="Jiang L."/>
            <person name="Pamphile W."/>
            <person name="Crosby M."/>
            <person name="Shen M."/>
            <person name="Vamathevan J.J."/>
            <person name="Lam P."/>
            <person name="McDonald L."/>
            <person name="Utterback T."/>
            <person name="Zalewski C."/>
            <person name="Makarova K.S."/>
            <person name="Aravind L."/>
            <person name="Daly M.J."/>
            <person name="Minton K.W."/>
            <person name="Fleischmann R.D."/>
            <person name="Ketchum K.A."/>
            <person name="Nelson K.E."/>
            <person name="Salzberg S."/>
            <person name="Smith H.O."/>
            <person name="Venter J.C."/>
            <person name="Fraser C.M."/>
        </authorList>
    </citation>
    <scope>NUCLEOTIDE SEQUENCE [LARGE SCALE GENOMIC DNA]</scope>
    <source>
        <strain evidence="2">ATCC 13939 / DSM 20539 / JCM 16871 / LMG 4051 / NBRC 15346 / NCIMB 9279 / R1 / VKM B-1422</strain>
        <plasmid evidence="2">Plasmid CP1</plasmid>
    </source>
</reference>
<evidence type="ECO:0000313" key="2">
    <source>
        <dbReference type="Proteomes" id="UP000002524"/>
    </source>
</evidence>
<proteinExistence type="predicted"/>
<dbReference type="OrthoDB" id="69706at2"/>
<dbReference type="RefSeq" id="WP_010884107.1">
    <property type="nucleotide sequence ID" value="NC_000959.1"/>
</dbReference>
<keyword evidence="1" id="KW-0614">Plasmid</keyword>
<dbReference type="AlphaFoldDB" id="Q9RZG3"/>
<protein>
    <submittedName>
        <fullName evidence="1">Uncharacterized protein</fullName>
    </submittedName>
</protein>
<dbReference type="EnsemblBacteria" id="AAF12690">
    <property type="protein sequence ID" value="AAF12690"/>
    <property type="gene ID" value="DR_C0024"/>
</dbReference>
<sequence length="190" mass="21686">MQDTPFPVTVSGQQRFELRRAHQFYLPLLSQRVPQPDAEAPEPTSTVQVMPTAKAQLRGVLYSHGEHRGGPLFGKRGEPFEIHHAHLGGYSSLLKHDPLACSAEYLLGLTDAYRQCQPELDWVGHWLVWPNRRQPNLTDALEWIERAHELSLVSEEHCLLIVSWDEGRLSGSVAFAETDQRECRWVLPNF</sequence>
<dbReference type="KEGG" id="dra:DR_C0024"/>
<dbReference type="Proteomes" id="UP000002524">
    <property type="component" value="Plasmid CP1"/>
</dbReference>
<geneLocation type="plasmid" evidence="1 2">
    <name>CP1</name>
</geneLocation>
<gene>
    <name evidence="1" type="ordered locus">DR_C0024</name>
</gene>
<dbReference type="PIR" id="D75637">
    <property type="entry name" value="D75637"/>
</dbReference>
<name>Q9RZG3_DEIRA</name>
<dbReference type="InParanoid" id="Q9RZG3"/>